<sequence>MARALSLSPPPSPPCLPFPRFKSRKPAEYDGKVAWESYGAQFDLLAVAQGWDQAEKALQLVTALRGPAIEVFGHLSPTQRASFPDIAEALRRRFGHHHQAEVYRAKLKKRTRRCPSWPTT</sequence>
<protein>
    <submittedName>
        <fullName evidence="1">Uncharacterized protein</fullName>
    </submittedName>
</protein>
<evidence type="ECO:0000313" key="2">
    <source>
        <dbReference type="Proteomes" id="UP000324222"/>
    </source>
</evidence>
<name>A0A5B7HU65_PORTR</name>
<dbReference type="PANTHER" id="PTHR45823">
    <property type="entry name" value="T-SNARE COILED-COIL HOMOLOGY DOMAIN-CONTAINING PROTEIN"/>
    <property type="match status" value="1"/>
</dbReference>
<evidence type="ECO:0000313" key="1">
    <source>
        <dbReference type="EMBL" id="MPC74922.1"/>
    </source>
</evidence>
<dbReference type="OrthoDB" id="8300685at2759"/>
<dbReference type="PANTHER" id="PTHR45823:SF1">
    <property type="entry name" value="T-SNARE COILED-COIL HOMOLOGY DOMAIN-CONTAINING PROTEIN"/>
    <property type="match status" value="1"/>
</dbReference>
<reference evidence="1 2" key="1">
    <citation type="submission" date="2019-05" db="EMBL/GenBank/DDBJ databases">
        <title>Another draft genome of Portunus trituberculatus and its Hox gene families provides insights of decapod evolution.</title>
        <authorList>
            <person name="Jeong J.-H."/>
            <person name="Song I."/>
            <person name="Kim S."/>
            <person name="Choi T."/>
            <person name="Kim D."/>
            <person name="Ryu S."/>
            <person name="Kim W."/>
        </authorList>
    </citation>
    <scope>NUCLEOTIDE SEQUENCE [LARGE SCALE GENOMIC DNA]</scope>
    <source>
        <tissue evidence="1">Muscle</tissue>
    </source>
</reference>
<organism evidence="1 2">
    <name type="scientific">Portunus trituberculatus</name>
    <name type="common">Swimming crab</name>
    <name type="synonym">Neptunus trituberculatus</name>
    <dbReference type="NCBI Taxonomy" id="210409"/>
    <lineage>
        <taxon>Eukaryota</taxon>
        <taxon>Metazoa</taxon>
        <taxon>Ecdysozoa</taxon>
        <taxon>Arthropoda</taxon>
        <taxon>Crustacea</taxon>
        <taxon>Multicrustacea</taxon>
        <taxon>Malacostraca</taxon>
        <taxon>Eumalacostraca</taxon>
        <taxon>Eucarida</taxon>
        <taxon>Decapoda</taxon>
        <taxon>Pleocyemata</taxon>
        <taxon>Brachyura</taxon>
        <taxon>Eubrachyura</taxon>
        <taxon>Portunoidea</taxon>
        <taxon>Portunidae</taxon>
        <taxon>Portuninae</taxon>
        <taxon>Portunus</taxon>
    </lineage>
</organism>
<comment type="caution">
    <text evidence="1">The sequence shown here is derived from an EMBL/GenBank/DDBJ whole genome shotgun (WGS) entry which is preliminary data.</text>
</comment>
<accession>A0A5B7HU65</accession>
<keyword evidence="2" id="KW-1185">Reference proteome</keyword>
<dbReference type="EMBL" id="VSRR010040006">
    <property type="protein sequence ID" value="MPC74922.1"/>
    <property type="molecule type" value="Genomic_DNA"/>
</dbReference>
<dbReference type="Proteomes" id="UP000324222">
    <property type="component" value="Unassembled WGS sequence"/>
</dbReference>
<dbReference type="AlphaFoldDB" id="A0A5B7HU65"/>
<proteinExistence type="predicted"/>
<gene>
    <name evidence="1" type="ORF">E2C01_069302</name>
</gene>